<sequence>MSTTSLPTVWYPKDVEVMASAVVQAYKTPIATETGIDRIAMAKIVYRLYSMGLRDPERLAQVAALSAARKVSRTPTLAAQH</sequence>
<reference evidence="1 2" key="1">
    <citation type="journal article" date="2013" name="Genome Biol. Evol.">
        <title>Life in an arsenic-containing gold mine: genome and physiology of the autotrophic arsenite-oxidizing bacterium rhizobium sp. NT-26.</title>
        <authorList>
            <person name="Andres J."/>
            <person name="Arsene-Ploetze F."/>
            <person name="Barbe V."/>
            <person name="Brochier-Armanet C."/>
            <person name="Cleiss-Arnold J."/>
            <person name="Coppee J.Y."/>
            <person name="Dillies M.A."/>
            <person name="Geist"/>
            <person name="L"/>
            <person name="Joublin A."/>
            <person name="Koechler S."/>
            <person name="Lassalle F."/>
            <person name="Marchal M."/>
            <person name="Medigue C."/>
            <person name="Muller D."/>
            <person name="Nesme X."/>
            <person name="Plewniak F."/>
            <person name="Proux C."/>
            <person name="Ramirez-Bahena M.H."/>
            <person name="Schenowitz C."/>
            <person name="Sismeiro O."/>
            <person name="Vallenet D."/>
            <person name="Santini J.M."/>
            <person name="Bertin P.N."/>
        </authorList>
    </citation>
    <scope>NUCLEOTIDE SEQUENCE [LARGE SCALE GENOMIC DNA]</scope>
    <source>
        <strain evidence="1 2">NT-26</strain>
    </source>
</reference>
<gene>
    <name evidence="1" type="ORF">NT26_0986</name>
</gene>
<name>L0NCD9_9HYPH</name>
<evidence type="ECO:0000313" key="1">
    <source>
        <dbReference type="EMBL" id="CCF18710.1"/>
    </source>
</evidence>
<dbReference type="RefSeq" id="WP_152338576.1">
    <property type="nucleotide sequence ID" value="NZ_FO082820.1"/>
</dbReference>
<organism evidence="1 2">
    <name type="scientific">Pseudorhizobium banfieldiae</name>
    <dbReference type="NCBI Taxonomy" id="1125847"/>
    <lineage>
        <taxon>Bacteria</taxon>
        <taxon>Pseudomonadati</taxon>
        <taxon>Pseudomonadota</taxon>
        <taxon>Alphaproteobacteria</taxon>
        <taxon>Hyphomicrobiales</taxon>
        <taxon>Rhizobiaceae</taxon>
        <taxon>Rhizobium/Agrobacterium group</taxon>
        <taxon>Pseudorhizobium</taxon>
    </lineage>
</organism>
<protein>
    <submittedName>
        <fullName evidence="1">Uncharacterized protein</fullName>
    </submittedName>
</protein>
<keyword evidence="2" id="KW-1185">Reference proteome</keyword>
<proteinExistence type="predicted"/>
<dbReference type="KEGG" id="rht:NT26_0986"/>
<dbReference type="OrthoDB" id="8394273at2"/>
<dbReference type="EMBL" id="FO082820">
    <property type="protein sequence ID" value="CCF18710.1"/>
    <property type="molecule type" value="Genomic_DNA"/>
</dbReference>
<evidence type="ECO:0000313" key="2">
    <source>
        <dbReference type="Proteomes" id="UP000010792"/>
    </source>
</evidence>
<accession>L0NCD9</accession>
<dbReference type="Proteomes" id="UP000010792">
    <property type="component" value="Chromosome"/>
</dbReference>
<dbReference type="AlphaFoldDB" id="L0NCD9"/>